<dbReference type="PROSITE" id="PS50835">
    <property type="entry name" value="IG_LIKE"/>
    <property type="match status" value="1"/>
</dbReference>
<evidence type="ECO:0000256" key="1">
    <source>
        <dbReference type="ARBA" id="ARBA00004613"/>
    </source>
</evidence>
<keyword evidence="7" id="KW-0393">Immunoglobulin domain</keyword>
<evidence type="ECO:0000313" key="10">
    <source>
        <dbReference type="Ensembl" id="ENSSDUP00000025088.1"/>
    </source>
</evidence>
<comment type="subcellular location">
    <subcellularLocation>
        <location evidence="1">Secreted</location>
    </subcellularLocation>
</comment>
<evidence type="ECO:0000256" key="4">
    <source>
        <dbReference type="ARBA" id="ARBA00022451"/>
    </source>
</evidence>
<dbReference type="InterPro" id="IPR007110">
    <property type="entry name" value="Ig-like_dom"/>
</dbReference>
<keyword evidence="6" id="KW-0391">Immunity</keyword>
<dbReference type="Pfam" id="PF07654">
    <property type="entry name" value="C1-set"/>
    <property type="match status" value="1"/>
</dbReference>
<reference evidence="10" key="2">
    <citation type="submission" date="2025-09" db="UniProtKB">
        <authorList>
            <consortium name="Ensembl"/>
        </authorList>
    </citation>
    <scope>IDENTIFICATION</scope>
</reference>
<dbReference type="GO" id="GO:0042612">
    <property type="term" value="C:MHC class I protein complex"/>
    <property type="evidence" value="ECO:0007669"/>
    <property type="project" value="UniProtKB-KW"/>
</dbReference>
<dbReference type="InterPro" id="IPR003597">
    <property type="entry name" value="Ig_C1-set"/>
</dbReference>
<dbReference type="OMA" id="NTYIWEA"/>
<evidence type="ECO:0000256" key="7">
    <source>
        <dbReference type="ARBA" id="ARBA00023319"/>
    </source>
</evidence>
<feature type="domain" description="Ig-like" evidence="9">
    <location>
        <begin position="26"/>
        <end position="105"/>
    </location>
</feature>
<dbReference type="Gene3D" id="2.60.40.10">
    <property type="entry name" value="Immunoglobulins"/>
    <property type="match status" value="1"/>
</dbReference>
<feature type="chain" id="PRO_5017378257" description="Beta-2-microglobulin" evidence="8">
    <location>
        <begin position="22"/>
        <end position="118"/>
    </location>
</feature>
<dbReference type="InterPro" id="IPR050160">
    <property type="entry name" value="MHC/Immunoglobulin"/>
</dbReference>
<dbReference type="PROSITE" id="PS00290">
    <property type="entry name" value="IG_MHC"/>
    <property type="match status" value="1"/>
</dbReference>
<dbReference type="InterPro" id="IPR003006">
    <property type="entry name" value="Ig/MHC_CS"/>
</dbReference>
<dbReference type="RefSeq" id="XP_022604993.1">
    <property type="nucleotide sequence ID" value="XM_022749272.1"/>
</dbReference>
<keyword evidence="8" id="KW-0732">Signal</keyword>
<dbReference type="InterPro" id="IPR013783">
    <property type="entry name" value="Ig-like_fold"/>
</dbReference>
<dbReference type="Proteomes" id="UP000261420">
    <property type="component" value="Unplaced"/>
</dbReference>
<dbReference type="STRING" id="41447.ENSSDUP00000025088"/>
<organism evidence="10 11">
    <name type="scientific">Seriola dumerili</name>
    <name type="common">Greater amberjack</name>
    <name type="synonym">Caranx dumerili</name>
    <dbReference type="NCBI Taxonomy" id="41447"/>
    <lineage>
        <taxon>Eukaryota</taxon>
        <taxon>Metazoa</taxon>
        <taxon>Chordata</taxon>
        <taxon>Craniata</taxon>
        <taxon>Vertebrata</taxon>
        <taxon>Euteleostomi</taxon>
        <taxon>Actinopterygii</taxon>
        <taxon>Neopterygii</taxon>
        <taxon>Teleostei</taxon>
        <taxon>Neoteleostei</taxon>
        <taxon>Acanthomorphata</taxon>
        <taxon>Carangaria</taxon>
        <taxon>Carangiformes</taxon>
        <taxon>Carangidae</taxon>
        <taxon>Seriola</taxon>
    </lineage>
</organism>
<feature type="signal peptide" evidence="8">
    <location>
        <begin position="1"/>
        <end position="21"/>
    </location>
</feature>
<evidence type="ECO:0000256" key="2">
    <source>
        <dbReference type="ARBA" id="ARBA00009564"/>
    </source>
</evidence>
<evidence type="ECO:0000259" key="9">
    <source>
        <dbReference type="PROSITE" id="PS50835"/>
    </source>
</evidence>
<dbReference type="SUPFAM" id="SSF48726">
    <property type="entry name" value="Immunoglobulin"/>
    <property type="match status" value="1"/>
</dbReference>
<dbReference type="Ensembl" id="ENSSDUT00000025551.1">
    <property type="protein sequence ID" value="ENSSDUP00000025088.1"/>
    <property type="gene ID" value="ENSSDUG00000018220.1"/>
</dbReference>
<keyword evidence="5" id="KW-0964">Secreted</keyword>
<evidence type="ECO:0000256" key="8">
    <source>
        <dbReference type="SAM" id="SignalP"/>
    </source>
</evidence>
<dbReference type="PANTHER" id="PTHR19944">
    <property type="entry name" value="MHC CLASS II-RELATED"/>
    <property type="match status" value="1"/>
</dbReference>
<evidence type="ECO:0000256" key="5">
    <source>
        <dbReference type="ARBA" id="ARBA00022525"/>
    </source>
</evidence>
<keyword evidence="11" id="KW-1185">Reference proteome</keyword>
<comment type="similarity">
    <text evidence="2">Belongs to the beta-2-microglobulin family.</text>
</comment>
<dbReference type="GeneTree" id="ENSGT00940000165013"/>
<dbReference type="KEGG" id="sdu:111224687"/>
<protein>
    <recommendedName>
        <fullName evidence="3">Beta-2-microglobulin</fullName>
    </recommendedName>
</protein>
<sequence length="118" mass="13174">MKTTVNAVCVGLLCLLATSMAKHSPPEVQVYSRSPGIYGSPNTLICHVTGFHPPEIIIELLKNDKVIPGAGQTDLAFEESWSYHLTKHVPFTPNKDDHYACRVTHLGKVKQYIWEPDM</sequence>
<dbReference type="InterPro" id="IPR036179">
    <property type="entry name" value="Ig-like_dom_sf"/>
</dbReference>
<dbReference type="SMART" id="SM00407">
    <property type="entry name" value="IGc1"/>
    <property type="match status" value="1"/>
</dbReference>
<evidence type="ECO:0000313" key="11">
    <source>
        <dbReference type="Proteomes" id="UP000261420"/>
    </source>
</evidence>
<dbReference type="PANTHER" id="PTHR19944:SF62">
    <property type="entry name" value="BETA-2-MICROGLOBULIN"/>
    <property type="match status" value="1"/>
</dbReference>
<evidence type="ECO:0000256" key="6">
    <source>
        <dbReference type="ARBA" id="ARBA00022859"/>
    </source>
</evidence>
<dbReference type="AlphaFoldDB" id="A0A3B4V2U1"/>
<accession>A0A3B4V2U1</accession>
<name>A0A3B4V2U1_SERDU</name>
<keyword evidence="4" id="KW-0490">MHC I</keyword>
<evidence type="ECO:0000256" key="3">
    <source>
        <dbReference type="ARBA" id="ARBA00018767"/>
    </source>
</evidence>
<reference evidence="10" key="1">
    <citation type="submission" date="2025-08" db="UniProtKB">
        <authorList>
            <consortium name="Ensembl"/>
        </authorList>
    </citation>
    <scope>IDENTIFICATION</scope>
</reference>
<proteinExistence type="inferred from homology"/>
<dbReference type="GO" id="GO:0002474">
    <property type="term" value="P:antigen processing and presentation of peptide antigen via MHC class I"/>
    <property type="evidence" value="ECO:0007669"/>
    <property type="project" value="UniProtKB-KW"/>
</dbReference>
<dbReference type="GeneID" id="111224687"/>
<dbReference type="GO" id="GO:0005576">
    <property type="term" value="C:extracellular region"/>
    <property type="evidence" value="ECO:0007669"/>
    <property type="project" value="UniProtKB-SubCell"/>
</dbReference>